<gene>
    <name evidence="2" type="ORF">SEMRO_601_G173470.1</name>
</gene>
<accession>A0A9N8E6N2</accession>
<feature type="region of interest" description="Disordered" evidence="1">
    <location>
        <begin position="1"/>
        <end position="25"/>
    </location>
</feature>
<protein>
    <submittedName>
        <fullName evidence="2">Uncharacterized protein</fullName>
    </submittedName>
</protein>
<dbReference type="Proteomes" id="UP001153069">
    <property type="component" value="Unassembled WGS sequence"/>
</dbReference>
<proteinExistence type="predicted"/>
<feature type="region of interest" description="Disordered" evidence="1">
    <location>
        <begin position="234"/>
        <end position="269"/>
    </location>
</feature>
<evidence type="ECO:0000313" key="3">
    <source>
        <dbReference type="Proteomes" id="UP001153069"/>
    </source>
</evidence>
<comment type="caution">
    <text evidence="2">The sequence shown here is derived from an EMBL/GenBank/DDBJ whole genome shotgun (WGS) entry which is preliminary data.</text>
</comment>
<name>A0A9N8E6N2_9STRA</name>
<dbReference type="EMBL" id="CAICTM010000600">
    <property type="protein sequence ID" value="CAB9513586.1"/>
    <property type="molecule type" value="Genomic_DNA"/>
</dbReference>
<reference evidence="2" key="1">
    <citation type="submission" date="2020-06" db="EMBL/GenBank/DDBJ databases">
        <authorList>
            <consortium name="Plant Systems Biology data submission"/>
        </authorList>
    </citation>
    <scope>NUCLEOTIDE SEQUENCE</scope>
    <source>
        <strain evidence="2">D6</strain>
    </source>
</reference>
<keyword evidence="3" id="KW-1185">Reference proteome</keyword>
<sequence length="269" mass="29808">MIISTRNNKWNRDGRGKGAAPSRFPKSRVQIEREEKCPEHRFCAHPLKLRVIACIICGKEAAGRSSDTEDTKLSKYLSSRRKLRLLEGLCSLVVPIHPISVYTTKEIVQSVGVLSNTSCPHLTLVEGVPADRCFDLERTQSTMWKNPTMTIQAIQALPTVDGTKKLIIANIALESAELRMIVRGACTRLPQWPLHVALGAADSDAADDLTTTLDEKLRGRRLSLLPGQVAWLPPTPRKPTVGGTESCRVKSHGYRKHHESRRPTAPAKI</sequence>
<feature type="compositionally biased region" description="Basic residues" evidence="1">
    <location>
        <begin position="249"/>
        <end position="260"/>
    </location>
</feature>
<dbReference type="AlphaFoldDB" id="A0A9N8E6N2"/>
<organism evidence="2 3">
    <name type="scientific">Seminavis robusta</name>
    <dbReference type="NCBI Taxonomy" id="568900"/>
    <lineage>
        <taxon>Eukaryota</taxon>
        <taxon>Sar</taxon>
        <taxon>Stramenopiles</taxon>
        <taxon>Ochrophyta</taxon>
        <taxon>Bacillariophyta</taxon>
        <taxon>Bacillariophyceae</taxon>
        <taxon>Bacillariophycidae</taxon>
        <taxon>Naviculales</taxon>
        <taxon>Naviculaceae</taxon>
        <taxon>Seminavis</taxon>
    </lineage>
</organism>
<evidence type="ECO:0000256" key="1">
    <source>
        <dbReference type="SAM" id="MobiDB-lite"/>
    </source>
</evidence>
<evidence type="ECO:0000313" key="2">
    <source>
        <dbReference type="EMBL" id="CAB9513586.1"/>
    </source>
</evidence>